<dbReference type="EMBL" id="FOCF01000001">
    <property type="protein sequence ID" value="SEM40901.1"/>
    <property type="molecule type" value="Genomic_DNA"/>
</dbReference>
<dbReference type="Proteomes" id="UP000199206">
    <property type="component" value="Unassembled WGS sequence"/>
</dbReference>
<evidence type="ECO:0000313" key="2">
    <source>
        <dbReference type="Proteomes" id="UP000199206"/>
    </source>
</evidence>
<dbReference type="Gene3D" id="3.40.50.450">
    <property type="match status" value="1"/>
</dbReference>
<gene>
    <name evidence="1" type="ORF">SAMN05192583_0087</name>
</gene>
<organism evidence="1 2">
    <name type="scientific">Sphingomonas gellani</name>
    <dbReference type="NCBI Taxonomy" id="1166340"/>
    <lineage>
        <taxon>Bacteria</taxon>
        <taxon>Pseudomonadati</taxon>
        <taxon>Pseudomonadota</taxon>
        <taxon>Alphaproteobacteria</taxon>
        <taxon>Sphingomonadales</taxon>
        <taxon>Sphingomonadaceae</taxon>
        <taxon>Sphingomonas</taxon>
    </lineage>
</organism>
<dbReference type="STRING" id="1166340.SAMN05192583_0087"/>
<accession>A0A1H7Y4M9</accession>
<dbReference type="RefSeq" id="WP_093663526.1">
    <property type="nucleotide sequence ID" value="NZ_FOCF01000001.1"/>
</dbReference>
<reference evidence="2" key="1">
    <citation type="submission" date="2016-10" db="EMBL/GenBank/DDBJ databases">
        <authorList>
            <person name="Varghese N."/>
            <person name="Submissions S."/>
        </authorList>
    </citation>
    <scope>NUCLEOTIDE SEQUENCE [LARGE SCALE GENOMIC DNA]</scope>
    <source>
        <strain evidence="2">S6-262</strain>
    </source>
</reference>
<evidence type="ECO:0000313" key="1">
    <source>
        <dbReference type="EMBL" id="SEM40901.1"/>
    </source>
</evidence>
<name>A0A1H7Y4M9_9SPHN</name>
<sequence length="337" mass="38268">MRDLDEWTKRNLLINKELDEADPIWGQPARVYNSVQGGWVVLSDRSGTYMCAPGLRESIQHWSPEKKANLTSWINEQNRLGEPFPKLLPQALEEAWSAKPKRFREKVDQFFRYLQSIGYRPGDYILPSQVENSTDNHPAEHAIMRWTEAATERELRGLFSTLVSEGLMENQHGLRLTGRGLSRMDDLDATGAETDQVFVAMWFGDEMSEVYEKGIVPALAEVGYKAFRIDQKEHANKIDDEIIAEIRRSRFVVADFTCGTVPGEGGAVGVPRGGVYYEAGFAQGLGMPVIWTVRQDQIGLVHFDTRQFNHIAWTDADDLRVRLSRRVAAVVGERRAR</sequence>
<dbReference type="OrthoDB" id="5180013at2"/>
<evidence type="ECO:0008006" key="3">
    <source>
        <dbReference type="Google" id="ProtNLM"/>
    </source>
</evidence>
<dbReference type="AlphaFoldDB" id="A0A1H7Y4M9"/>
<proteinExistence type="predicted"/>
<protein>
    <recommendedName>
        <fullName evidence="3">Nucleoside 2-deoxyribosyltransferase</fullName>
    </recommendedName>
</protein>
<keyword evidence="2" id="KW-1185">Reference proteome</keyword>